<evidence type="ECO:0000313" key="1">
    <source>
        <dbReference type="EMBL" id="PSB16364.1"/>
    </source>
</evidence>
<gene>
    <name evidence="1" type="ORF">C7B65_21820</name>
</gene>
<dbReference type="AlphaFoldDB" id="A0A2T1D7F1"/>
<comment type="caution">
    <text evidence="1">The sequence shown here is derived from an EMBL/GenBank/DDBJ whole genome shotgun (WGS) entry which is preliminary data.</text>
</comment>
<reference evidence="1 2" key="1">
    <citation type="submission" date="2018-02" db="EMBL/GenBank/DDBJ databases">
        <authorList>
            <person name="Cohen D.B."/>
            <person name="Kent A.D."/>
        </authorList>
    </citation>
    <scope>NUCLEOTIDE SEQUENCE [LARGE SCALE GENOMIC DNA]</scope>
    <source>
        <strain evidence="1 2">ULC007</strain>
    </source>
</reference>
<keyword evidence="2" id="KW-1185">Reference proteome</keyword>
<reference evidence="1 2" key="2">
    <citation type="submission" date="2018-03" db="EMBL/GenBank/DDBJ databases">
        <title>The ancient ancestry and fast evolution of plastids.</title>
        <authorList>
            <person name="Moore K.R."/>
            <person name="Magnabosco C."/>
            <person name="Momper L."/>
            <person name="Gold D.A."/>
            <person name="Bosak T."/>
            <person name="Fournier G.P."/>
        </authorList>
    </citation>
    <scope>NUCLEOTIDE SEQUENCE [LARGE SCALE GENOMIC DNA]</scope>
    <source>
        <strain evidence="1 2">ULC007</strain>
    </source>
</reference>
<organism evidence="1 2">
    <name type="scientific">Phormidesmis priestleyi ULC007</name>
    <dbReference type="NCBI Taxonomy" id="1920490"/>
    <lineage>
        <taxon>Bacteria</taxon>
        <taxon>Bacillati</taxon>
        <taxon>Cyanobacteriota</taxon>
        <taxon>Cyanophyceae</taxon>
        <taxon>Leptolyngbyales</taxon>
        <taxon>Leptolyngbyaceae</taxon>
        <taxon>Phormidesmis</taxon>
    </lineage>
</organism>
<dbReference type="EMBL" id="PVWG01000043">
    <property type="protein sequence ID" value="PSB16364.1"/>
    <property type="molecule type" value="Genomic_DNA"/>
</dbReference>
<evidence type="ECO:0000313" key="2">
    <source>
        <dbReference type="Proteomes" id="UP000238634"/>
    </source>
</evidence>
<dbReference type="Proteomes" id="UP000238634">
    <property type="component" value="Unassembled WGS sequence"/>
</dbReference>
<accession>A0A2T1D7F1</accession>
<sequence length="59" mass="6743">MLQRKILARTLRENKLILVNEYASKNQVFRSQQLASLPIVKDHLSIVSAQKIGYSANFV</sequence>
<proteinExistence type="predicted"/>
<name>A0A2T1D7F1_9CYAN</name>
<protein>
    <submittedName>
        <fullName evidence="1">Uncharacterized protein</fullName>
    </submittedName>
</protein>